<evidence type="ECO:0000313" key="4">
    <source>
        <dbReference type="Proteomes" id="UP000278962"/>
    </source>
</evidence>
<dbReference type="EMBL" id="RBIL01000002">
    <property type="protein sequence ID" value="RKQ87894.1"/>
    <property type="molecule type" value="Genomic_DNA"/>
</dbReference>
<keyword evidence="2" id="KW-0812">Transmembrane</keyword>
<dbReference type="OrthoDB" id="9844854at2"/>
<accession>A0A660L3W1</accession>
<feature type="region of interest" description="Disordered" evidence="1">
    <location>
        <begin position="1"/>
        <end position="22"/>
    </location>
</feature>
<comment type="caution">
    <text evidence="3">The sequence shown here is derived from an EMBL/GenBank/DDBJ whole genome shotgun (WGS) entry which is preliminary data.</text>
</comment>
<organism evidence="3 4">
    <name type="scientific">Solirubrobacter pauli</name>
    <dbReference type="NCBI Taxonomy" id="166793"/>
    <lineage>
        <taxon>Bacteria</taxon>
        <taxon>Bacillati</taxon>
        <taxon>Actinomycetota</taxon>
        <taxon>Thermoleophilia</taxon>
        <taxon>Solirubrobacterales</taxon>
        <taxon>Solirubrobacteraceae</taxon>
        <taxon>Solirubrobacter</taxon>
    </lineage>
</organism>
<sequence>MPDPVLELRESDPAAHARTSVPPDDVLRAILATPPERHRSRTRSAPRIVLAVTALAAAAVVALAALPTADDAPGPIRASLAERAFAATAPKDLITYTETTTVQTGLPTVESYDKLRQWQYRDRMHNVMETRQRRGEWRYEHDQDGGTFRTLMHNDKGGSEVQVTKKTDPGWDPEELEEGFKVGVTTLVDTFREQIRGAKDLGEATFNGRRAHAYGVTPDGRRTGAAAEIVYYVDPDTALPLGSRSTMTALGSDQAIIVTTTVDRYEQLEPTPENLAKLDAPNIDAAQRAK</sequence>
<proteinExistence type="predicted"/>
<dbReference type="Proteomes" id="UP000278962">
    <property type="component" value="Unassembled WGS sequence"/>
</dbReference>
<dbReference type="AlphaFoldDB" id="A0A660L3W1"/>
<feature type="compositionally biased region" description="Basic and acidic residues" evidence="1">
    <location>
        <begin position="1"/>
        <end position="15"/>
    </location>
</feature>
<reference evidence="3 4" key="1">
    <citation type="submission" date="2018-10" db="EMBL/GenBank/DDBJ databases">
        <title>Genomic Encyclopedia of Archaeal and Bacterial Type Strains, Phase II (KMG-II): from individual species to whole genera.</title>
        <authorList>
            <person name="Goeker M."/>
        </authorList>
    </citation>
    <scope>NUCLEOTIDE SEQUENCE [LARGE SCALE GENOMIC DNA]</scope>
    <source>
        <strain evidence="3 4">DSM 14954</strain>
    </source>
</reference>
<dbReference type="RefSeq" id="WP_121256924.1">
    <property type="nucleotide sequence ID" value="NZ_RBIL01000002.1"/>
</dbReference>
<keyword evidence="4" id="KW-1185">Reference proteome</keyword>
<keyword evidence="2" id="KW-0472">Membrane</keyword>
<keyword evidence="2" id="KW-1133">Transmembrane helix</keyword>
<evidence type="ECO:0000313" key="3">
    <source>
        <dbReference type="EMBL" id="RKQ87894.1"/>
    </source>
</evidence>
<evidence type="ECO:0000256" key="2">
    <source>
        <dbReference type="SAM" id="Phobius"/>
    </source>
</evidence>
<feature type="transmembrane region" description="Helical" evidence="2">
    <location>
        <begin position="48"/>
        <end position="66"/>
    </location>
</feature>
<protein>
    <submittedName>
        <fullName evidence="3">Uncharacterized protein</fullName>
    </submittedName>
</protein>
<name>A0A660L3W1_9ACTN</name>
<evidence type="ECO:0000256" key="1">
    <source>
        <dbReference type="SAM" id="MobiDB-lite"/>
    </source>
</evidence>
<gene>
    <name evidence="3" type="ORF">C8N24_5927</name>
</gene>